<accession>A0ABS0LR06</accession>
<gene>
    <name evidence="3" type="ORF">HZY91_03235</name>
</gene>
<dbReference type="PANTHER" id="PTHR36442:SF1">
    <property type="entry name" value="CYCLIC-DI-AMP PHOSPHODIESTERASE PGPH"/>
    <property type="match status" value="1"/>
</dbReference>
<protein>
    <submittedName>
        <fullName evidence="3">HDIG domain-containing protein</fullName>
    </submittedName>
</protein>
<comment type="caution">
    <text evidence="3">The sequence shown here is derived from an EMBL/GenBank/DDBJ whole genome shotgun (WGS) entry which is preliminary data.</text>
</comment>
<feature type="transmembrane region" description="Helical" evidence="1">
    <location>
        <begin position="393"/>
        <end position="410"/>
    </location>
</feature>
<evidence type="ECO:0000256" key="1">
    <source>
        <dbReference type="SAM" id="Phobius"/>
    </source>
</evidence>
<feature type="domain" description="HD/PDEase" evidence="2">
    <location>
        <begin position="531"/>
        <end position="687"/>
    </location>
</feature>
<feature type="transmembrane region" description="Helical" evidence="1">
    <location>
        <begin position="340"/>
        <end position="358"/>
    </location>
</feature>
<dbReference type="EMBL" id="JACBXQ010000002">
    <property type="protein sequence ID" value="MBG9985905.1"/>
    <property type="molecule type" value="Genomic_DNA"/>
</dbReference>
<dbReference type="InterPro" id="IPR003607">
    <property type="entry name" value="HD/PDEase_dom"/>
</dbReference>
<keyword evidence="1" id="KW-0472">Membrane</keyword>
<keyword evidence="4" id="KW-1185">Reference proteome</keyword>
<dbReference type="InterPro" id="IPR006675">
    <property type="entry name" value="HDIG_dom"/>
</dbReference>
<keyword evidence="1" id="KW-1133">Transmembrane helix</keyword>
<dbReference type="RefSeq" id="WP_197114736.1">
    <property type="nucleotide sequence ID" value="NZ_JACBXQ010000002.1"/>
</dbReference>
<dbReference type="CDD" id="cd00077">
    <property type="entry name" value="HDc"/>
    <property type="match status" value="1"/>
</dbReference>
<dbReference type="Pfam" id="PF01966">
    <property type="entry name" value="HD"/>
    <property type="match status" value="1"/>
</dbReference>
<feature type="transmembrane region" description="Helical" evidence="1">
    <location>
        <begin position="416"/>
        <end position="438"/>
    </location>
</feature>
<dbReference type="SMART" id="SM00471">
    <property type="entry name" value="HDc"/>
    <property type="match status" value="1"/>
</dbReference>
<feature type="transmembrane region" description="Helical" evidence="1">
    <location>
        <begin position="480"/>
        <end position="502"/>
    </location>
</feature>
<dbReference type="Gene3D" id="1.10.3210.10">
    <property type="entry name" value="Hypothetical protein af1432"/>
    <property type="match status" value="1"/>
</dbReference>
<feature type="transmembrane region" description="Helical" evidence="1">
    <location>
        <begin position="12"/>
        <end position="30"/>
    </location>
</feature>
<dbReference type="InterPro" id="IPR052722">
    <property type="entry name" value="PgpH_phosphodiesterase"/>
</dbReference>
<dbReference type="PANTHER" id="PTHR36442">
    <property type="entry name" value="CYCLIC-DI-AMP PHOSPHODIESTERASE PGPH"/>
    <property type="match status" value="1"/>
</dbReference>
<evidence type="ECO:0000313" key="4">
    <source>
        <dbReference type="Proteomes" id="UP000721415"/>
    </source>
</evidence>
<evidence type="ECO:0000313" key="3">
    <source>
        <dbReference type="EMBL" id="MBG9985905.1"/>
    </source>
</evidence>
<proteinExistence type="predicted"/>
<dbReference type="Proteomes" id="UP000721415">
    <property type="component" value="Unassembled WGS sequence"/>
</dbReference>
<reference evidence="3 4" key="1">
    <citation type="submission" date="2020-07" db="EMBL/GenBank/DDBJ databases">
        <title>Facklamia lactis sp. nov., isolated from raw milk.</title>
        <authorList>
            <person name="Doll E.V."/>
            <person name="Huptas C."/>
            <person name="Staib L."/>
            <person name="Wenning M."/>
            <person name="Scherer S."/>
        </authorList>
    </citation>
    <scope>NUCLEOTIDE SEQUENCE [LARGE SCALE GENOMIC DNA]</scope>
    <source>
        <strain evidence="3 4">DSM 111018</strain>
    </source>
</reference>
<organism evidence="3 4">
    <name type="scientific">Facklamia lactis</name>
    <dbReference type="NCBI Taxonomy" id="2749967"/>
    <lineage>
        <taxon>Bacteria</taxon>
        <taxon>Bacillati</taxon>
        <taxon>Bacillota</taxon>
        <taxon>Bacilli</taxon>
        <taxon>Lactobacillales</taxon>
        <taxon>Aerococcaceae</taxon>
        <taxon>Facklamia</taxon>
    </lineage>
</organism>
<sequence>MNRQLQLIHQKMGKYFIPFVAIILSIYIFLLCYQHIRPKTYDFQLNQVAEDTILAPVTIEDLEQTRINRERARDSVADIYLYQEDIRIQQLNKIEQYFGLIRNMRNDTYSREDIEKILAEYSEQLQLDQEEVEGIDLKDKKELTFSQLSSVEQDIIYQSMVLNADPIVQELAADLNQRSLQQLFSITKDELSELQSNLVDFVAITLEQELMPSQARTEFEKLRTRINTSQMSSFAKQTTIDFLEHLIKPTMVYSESETKRLKDEAAQQVQESYILQGQVIVQEGHIINQNNMRQLDLFGYLDASANQYLSQIFVILIVVHAFVIYYYFTKIYPENRLGEASLAFSAYTIALASALTLIKISQFIQVSGLNFAPILVPLFILPSLLKDKTNLQVSILVIIFVNLMGIFIISDNDNQTLVTFIGLYYLFSSLLSFLLMPYIDLGREAQRVNLIMVLMWQFLIAIPIMTVLSIPLISDQGATILVMILMSDVVGIIISTLFLPYWEQILSSQAPMTLNQLANLNHPLLKLLIEKAPGSYHHSIMVANLSANAVEAIGGDSLMIRVAAYYHDVGKTVHPLFFVENVSGGIESPHRMVGPDESAAIIIDHVAQGVALLEEYKMPQSIIDVCEQHHGTTLTQYFYYQAKEKKMNISESDFRYPGPIPQSKEIAILMIADSLEAASRTMKEHTQAGIEELVDSIIQGKIDDGQFADCGLTVDELRIVRRSLILGVASMYHTRVEYPK</sequence>
<evidence type="ECO:0000259" key="2">
    <source>
        <dbReference type="SMART" id="SM00471"/>
    </source>
</evidence>
<dbReference type="Pfam" id="PF07697">
    <property type="entry name" value="7TMR-HDED"/>
    <property type="match status" value="1"/>
</dbReference>
<dbReference type="InterPro" id="IPR011624">
    <property type="entry name" value="Metal-dep_PHydrolase_7TM_extra"/>
</dbReference>
<dbReference type="NCBIfam" id="TIGR00277">
    <property type="entry name" value="HDIG"/>
    <property type="match status" value="1"/>
</dbReference>
<dbReference type="SUPFAM" id="SSF109604">
    <property type="entry name" value="HD-domain/PDEase-like"/>
    <property type="match status" value="1"/>
</dbReference>
<keyword evidence="1" id="KW-0812">Transmembrane</keyword>
<feature type="transmembrane region" description="Helical" evidence="1">
    <location>
        <begin position="308"/>
        <end position="328"/>
    </location>
</feature>
<name>A0ABS0LR06_9LACT</name>
<dbReference type="InterPro" id="IPR006674">
    <property type="entry name" value="HD_domain"/>
</dbReference>
<feature type="transmembrane region" description="Helical" evidence="1">
    <location>
        <begin position="450"/>
        <end position="474"/>
    </location>
</feature>